<sequence>MRNVYYSDLSEVVDAISDREYQNASWFGSNLNLMDSPGEQIHRLLSGDKLDNIIREQRFNLDARIYDLLSQLKAAILAYQAEVGLDPDPRVTLDHPKWEAIRVIAREITSLLPDEPPTPWIP</sequence>
<keyword evidence="2" id="KW-1185">Reference proteome</keyword>
<name>A0A5N3P4M8_9HYPH</name>
<dbReference type="RefSeq" id="WP_150948580.1">
    <property type="nucleotide sequence ID" value="NZ_VCMV01000063.1"/>
</dbReference>
<dbReference type="EMBL" id="VCMV01000063">
    <property type="protein sequence ID" value="KAB0264665.1"/>
    <property type="molecule type" value="Genomic_DNA"/>
</dbReference>
<dbReference type="AlphaFoldDB" id="A0A5N3P4M8"/>
<protein>
    <submittedName>
        <fullName evidence="1">Uncharacterized protein</fullName>
    </submittedName>
</protein>
<accession>A0A5N3P4M8</accession>
<proteinExistence type="predicted"/>
<evidence type="ECO:0000313" key="1">
    <source>
        <dbReference type="EMBL" id="KAB0264665.1"/>
    </source>
</evidence>
<organism evidence="1 2">
    <name type="scientific">Microvirga brassicacearum</name>
    <dbReference type="NCBI Taxonomy" id="2580413"/>
    <lineage>
        <taxon>Bacteria</taxon>
        <taxon>Pseudomonadati</taxon>
        <taxon>Pseudomonadota</taxon>
        <taxon>Alphaproteobacteria</taxon>
        <taxon>Hyphomicrobiales</taxon>
        <taxon>Methylobacteriaceae</taxon>
        <taxon>Microvirga</taxon>
    </lineage>
</organism>
<gene>
    <name evidence="1" type="ORF">FEZ63_21680</name>
</gene>
<evidence type="ECO:0000313" key="2">
    <source>
        <dbReference type="Proteomes" id="UP000325684"/>
    </source>
</evidence>
<dbReference type="Proteomes" id="UP000325684">
    <property type="component" value="Unassembled WGS sequence"/>
</dbReference>
<comment type="caution">
    <text evidence="1">The sequence shown here is derived from an EMBL/GenBank/DDBJ whole genome shotgun (WGS) entry which is preliminary data.</text>
</comment>
<reference evidence="1 2" key="1">
    <citation type="journal article" date="2019" name="Microorganisms">
        <title>Genome Insights into the Novel Species Microvirga brassicacearum, a Rapeseed Endophyte with Biotechnological Potential.</title>
        <authorList>
            <person name="Jimenez-Gomez A."/>
            <person name="Saati-Santamaria Z."/>
            <person name="Igual J.M."/>
            <person name="Rivas R."/>
            <person name="Mateos P.F."/>
            <person name="Garcia-Fraile P."/>
        </authorList>
    </citation>
    <scope>NUCLEOTIDE SEQUENCE [LARGE SCALE GENOMIC DNA]</scope>
    <source>
        <strain evidence="1 2">CDVBN77</strain>
    </source>
</reference>
<dbReference type="OrthoDB" id="9801841at2"/>